<dbReference type="EMBL" id="JBFMKM010000003">
    <property type="protein sequence ID" value="KAL1311049.1"/>
    <property type="molecule type" value="Genomic_DNA"/>
</dbReference>
<feature type="transmembrane region" description="Helical" evidence="2">
    <location>
        <begin position="6"/>
        <end position="30"/>
    </location>
</feature>
<organism evidence="3 4">
    <name type="scientific">Neodothiora populina</name>
    <dbReference type="NCBI Taxonomy" id="2781224"/>
    <lineage>
        <taxon>Eukaryota</taxon>
        <taxon>Fungi</taxon>
        <taxon>Dikarya</taxon>
        <taxon>Ascomycota</taxon>
        <taxon>Pezizomycotina</taxon>
        <taxon>Dothideomycetes</taxon>
        <taxon>Dothideomycetidae</taxon>
        <taxon>Dothideales</taxon>
        <taxon>Dothioraceae</taxon>
        <taxon>Neodothiora</taxon>
    </lineage>
</organism>
<keyword evidence="2" id="KW-0472">Membrane</keyword>
<evidence type="ECO:0000313" key="3">
    <source>
        <dbReference type="EMBL" id="KAL1311049.1"/>
    </source>
</evidence>
<dbReference type="RefSeq" id="XP_069203898.1">
    <property type="nucleotide sequence ID" value="XM_069340432.1"/>
</dbReference>
<protein>
    <submittedName>
        <fullName evidence="3">Uncharacterized protein</fullName>
    </submittedName>
</protein>
<accession>A0ABR3PPC6</accession>
<name>A0ABR3PPC6_9PEZI</name>
<gene>
    <name evidence="3" type="ORF">AAFC00_001263</name>
</gene>
<proteinExistence type="predicted"/>
<evidence type="ECO:0000313" key="4">
    <source>
        <dbReference type="Proteomes" id="UP001562354"/>
    </source>
</evidence>
<evidence type="ECO:0000256" key="2">
    <source>
        <dbReference type="SAM" id="Phobius"/>
    </source>
</evidence>
<keyword evidence="2" id="KW-1133">Transmembrane helix</keyword>
<reference evidence="3 4" key="1">
    <citation type="submission" date="2024-07" db="EMBL/GenBank/DDBJ databases">
        <title>Draft sequence of the Neodothiora populina.</title>
        <authorList>
            <person name="Drown D.D."/>
            <person name="Schuette U.S."/>
            <person name="Buechlein A.B."/>
            <person name="Rusch D.R."/>
            <person name="Winton L.W."/>
            <person name="Adams G.A."/>
        </authorList>
    </citation>
    <scope>NUCLEOTIDE SEQUENCE [LARGE SCALE GENOMIC DNA]</scope>
    <source>
        <strain evidence="3 4">CPC 39397</strain>
    </source>
</reference>
<sequence>MGALGKLLPLVVLLVIVGIAAFVGYQIYLWSNEMADRGKRHMDKKNVSFSKEGMKVGVKQVNDEEYADKTQSYLVKVWNYSSFPAYKSRLGWNSQATPSASSSGSTKPPQSRPISKSSSSAPGLNVPKETIIGSRKSVSPGAFPQ</sequence>
<evidence type="ECO:0000256" key="1">
    <source>
        <dbReference type="SAM" id="MobiDB-lite"/>
    </source>
</evidence>
<feature type="compositionally biased region" description="Low complexity" evidence="1">
    <location>
        <begin position="94"/>
        <end position="122"/>
    </location>
</feature>
<keyword evidence="2" id="KW-0812">Transmembrane</keyword>
<dbReference type="PANTHER" id="PTHR42077:SF1">
    <property type="entry name" value="YALI0F30239P"/>
    <property type="match status" value="1"/>
</dbReference>
<keyword evidence="4" id="KW-1185">Reference proteome</keyword>
<dbReference type="Proteomes" id="UP001562354">
    <property type="component" value="Unassembled WGS sequence"/>
</dbReference>
<feature type="region of interest" description="Disordered" evidence="1">
    <location>
        <begin position="93"/>
        <end position="145"/>
    </location>
</feature>
<dbReference type="PANTHER" id="PTHR42077">
    <property type="entry name" value="YALI0F30239P"/>
    <property type="match status" value="1"/>
</dbReference>
<dbReference type="GeneID" id="95974966"/>
<comment type="caution">
    <text evidence="3">The sequence shown here is derived from an EMBL/GenBank/DDBJ whole genome shotgun (WGS) entry which is preliminary data.</text>
</comment>